<organism evidence="1 2">
    <name type="scientific">Gulo gulo</name>
    <name type="common">Wolverine</name>
    <name type="synonym">Gluton</name>
    <dbReference type="NCBI Taxonomy" id="48420"/>
    <lineage>
        <taxon>Eukaryota</taxon>
        <taxon>Metazoa</taxon>
        <taxon>Chordata</taxon>
        <taxon>Craniata</taxon>
        <taxon>Vertebrata</taxon>
        <taxon>Euteleostomi</taxon>
        <taxon>Mammalia</taxon>
        <taxon>Eutheria</taxon>
        <taxon>Laurasiatheria</taxon>
        <taxon>Carnivora</taxon>
        <taxon>Caniformia</taxon>
        <taxon>Musteloidea</taxon>
        <taxon>Mustelidae</taxon>
        <taxon>Guloninae</taxon>
        <taxon>Gulo</taxon>
    </lineage>
</organism>
<dbReference type="EMBL" id="CYRY02032127">
    <property type="protein sequence ID" value="VCX10061.1"/>
    <property type="molecule type" value="Genomic_DNA"/>
</dbReference>
<name>A0A9X9LZT1_GULGU</name>
<comment type="caution">
    <text evidence="1">The sequence shown here is derived from an EMBL/GenBank/DDBJ whole genome shotgun (WGS) entry which is preliminary data.</text>
</comment>
<gene>
    <name evidence="1" type="ORF">BN2614_LOCUS2</name>
</gene>
<dbReference type="AlphaFoldDB" id="A0A9X9LZT1"/>
<sequence>MKIKPEEKKRNTVSLSGVHRIRSGRARKCVMCLLLFSAGKCQHLKEIGL</sequence>
<dbReference type="Proteomes" id="UP000269945">
    <property type="component" value="Unassembled WGS sequence"/>
</dbReference>
<evidence type="ECO:0000313" key="2">
    <source>
        <dbReference type="Proteomes" id="UP000269945"/>
    </source>
</evidence>
<evidence type="ECO:0000313" key="1">
    <source>
        <dbReference type="EMBL" id="VCX10061.1"/>
    </source>
</evidence>
<protein>
    <submittedName>
        <fullName evidence="1">Uncharacterized protein</fullName>
    </submittedName>
</protein>
<keyword evidence="2" id="KW-1185">Reference proteome</keyword>
<accession>A0A9X9LZT1</accession>
<proteinExistence type="predicted"/>
<reference evidence="1 2" key="1">
    <citation type="submission" date="2018-10" db="EMBL/GenBank/DDBJ databases">
        <authorList>
            <person name="Ekblom R."/>
            <person name="Jareborg N."/>
        </authorList>
    </citation>
    <scope>NUCLEOTIDE SEQUENCE [LARGE SCALE GENOMIC DNA]</scope>
    <source>
        <tissue evidence="1">Muscle</tissue>
    </source>
</reference>